<dbReference type="Pfam" id="PF00520">
    <property type="entry name" value="Ion_trans"/>
    <property type="match status" value="1"/>
</dbReference>
<keyword evidence="3 6" id="KW-1133">Transmembrane helix</keyword>
<feature type="domain" description="Ion transport" evidence="7">
    <location>
        <begin position="143"/>
        <end position="265"/>
    </location>
</feature>
<keyword evidence="2 6" id="KW-0812">Transmembrane</keyword>
<dbReference type="PANTHER" id="PTHR38483">
    <property type="entry name" value="CHROMOSOME 1, WHOLE GENOME SHOTGUN SEQUENCE"/>
    <property type="match status" value="1"/>
</dbReference>
<feature type="transmembrane region" description="Helical" evidence="6">
    <location>
        <begin position="210"/>
        <end position="230"/>
    </location>
</feature>
<dbReference type="InterPro" id="IPR027359">
    <property type="entry name" value="Volt_channel_dom_sf"/>
</dbReference>
<protein>
    <recommendedName>
        <fullName evidence="7">Ion transport domain-containing protein</fullName>
    </recommendedName>
</protein>
<keyword evidence="9" id="KW-1185">Reference proteome</keyword>
<proteinExistence type="predicted"/>
<accession>A0A8J4V059</accession>
<organism evidence="8 9">
    <name type="scientific">Polysphondylium violaceum</name>
    <dbReference type="NCBI Taxonomy" id="133409"/>
    <lineage>
        <taxon>Eukaryota</taxon>
        <taxon>Amoebozoa</taxon>
        <taxon>Evosea</taxon>
        <taxon>Eumycetozoa</taxon>
        <taxon>Dictyostelia</taxon>
        <taxon>Dictyosteliales</taxon>
        <taxon>Dictyosteliaceae</taxon>
        <taxon>Polysphondylium</taxon>
    </lineage>
</organism>
<evidence type="ECO:0000256" key="4">
    <source>
        <dbReference type="ARBA" id="ARBA00023136"/>
    </source>
</evidence>
<reference evidence="8" key="1">
    <citation type="submission" date="2020-01" db="EMBL/GenBank/DDBJ databases">
        <title>Development of genomics and gene disruption for Polysphondylium violaceum indicates a role for the polyketide synthase stlB in stalk morphogenesis.</title>
        <authorList>
            <person name="Narita B."/>
            <person name="Kawabe Y."/>
            <person name="Kin K."/>
            <person name="Saito T."/>
            <person name="Gibbs R."/>
            <person name="Kuspa A."/>
            <person name="Muzny D."/>
            <person name="Queller D."/>
            <person name="Richards S."/>
            <person name="Strassman J."/>
            <person name="Sucgang R."/>
            <person name="Worley K."/>
            <person name="Schaap P."/>
        </authorList>
    </citation>
    <scope>NUCLEOTIDE SEQUENCE</scope>
    <source>
        <strain evidence="8">QSvi11</strain>
    </source>
</reference>
<feature type="compositionally biased region" description="Low complexity" evidence="5">
    <location>
        <begin position="56"/>
        <end position="82"/>
    </location>
</feature>
<dbReference type="OrthoDB" id="429183at2759"/>
<evidence type="ECO:0000313" key="8">
    <source>
        <dbReference type="EMBL" id="KAF2073978.1"/>
    </source>
</evidence>
<feature type="region of interest" description="Disordered" evidence="5">
    <location>
        <begin position="33"/>
        <end position="111"/>
    </location>
</feature>
<comment type="caution">
    <text evidence="8">The sequence shown here is derived from an EMBL/GenBank/DDBJ whole genome shotgun (WGS) entry which is preliminary data.</text>
</comment>
<dbReference type="EMBL" id="AJWJ01000172">
    <property type="protein sequence ID" value="KAF2073978.1"/>
    <property type="molecule type" value="Genomic_DNA"/>
</dbReference>
<evidence type="ECO:0000313" key="9">
    <source>
        <dbReference type="Proteomes" id="UP000695562"/>
    </source>
</evidence>
<evidence type="ECO:0000256" key="2">
    <source>
        <dbReference type="ARBA" id="ARBA00022692"/>
    </source>
</evidence>
<sequence>MNTSQNSTNNSSSSSKYTLSELKYDDLNIIPTMSSSPKLNANTSRNSPKLYNNDLNTPSSNINMTSSNNNNNNNNNAILTSSGGIDDDEDDDFPMTNEYHEDGVGGSRHHHSTAHIDYHHHSSAVKDRECSSYADRVLFSNKYYYSYIFMILINLTLILWLIINLIKKNTAIPSHWLFITLDILVNITLAVEILLQVISQKKKYFQQWSNLFDLLVLVLSIAGLFMYFLASNSTKTFDFEGIFIILLTAIRYGVQFLRLLALIKRQSMKNSTFNSRIDFTELKESDLDFDIDSSDF</sequence>
<evidence type="ECO:0000256" key="6">
    <source>
        <dbReference type="SAM" id="Phobius"/>
    </source>
</evidence>
<keyword evidence="4 6" id="KW-0472">Membrane</keyword>
<name>A0A8J4V059_9MYCE</name>
<gene>
    <name evidence="8" type="ORF">CYY_004723</name>
</gene>
<dbReference type="PANTHER" id="PTHR38483:SF1">
    <property type="entry name" value="ION TRANSPORT DOMAIN-CONTAINING PROTEIN"/>
    <property type="match status" value="1"/>
</dbReference>
<evidence type="ECO:0000259" key="7">
    <source>
        <dbReference type="Pfam" id="PF00520"/>
    </source>
</evidence>
<dbReference type="AlphaFoldDB" id="A0A8J4V059"/>
<dbReference type="Gene3D" id="1.20.120.350">
    <property type="entry name" value="Voltage-gated potassium channels. Chain C"/>
    <property type="match status" value="1"/>
</dbReference>
<feature type="transmembrane region" description="Helical" evidence="6">
    <location>
        <begin position="175"/>
        <end position="198"/>
    </location>
</feature>
<feature type="compositionally biased region" description="Polar residues" evidence="5">
    <location>
        <begin position="33"/>
        <end position="55"/>
    </location>
</feature>
<evidence type="ECO:0000256" key="5">
    <source>
        <dbReference type="SAM" id="MobiDB-lite"/>
    </source>
</evidence>
<dbReference type="SUPFAM" id="SSF81324">
    <property type="entry name" value="Voltage-gated potassium channels"/>
    <property type="match status" value="1"/>
</dbReference>
<dbReference type="InterPro" id="IPR005821">
    <property type="entry name" value="Ion_trans_dom"/>
</dbReference>
<evidence type="ECO:0000256" key="1">
    <source>
        <dbReference type="ARBA" id="ARBA00004141"/>
    </source>
</evidence>
<dbReference type="GO" id="GO:0016020">
    <property type="term" value="C:membrane"/>
    <property type="evidence" value="ECO:0007669"/>
    <property type="project" value="UniProtKB-SubCell"/>
</dbReference>
<feature type="transmembrane region" description="Helical" evidence="6">
    <location>
        <begin position="242"/>
        <end position="263"/>
    </location>
</feature>
<feature type="transmembrane region" description="Helical" evidence="6">
    <location>
        <begin position="144"/>
        <end position="163"/>
    </location>
</feature>
<comment type="subcellular location">
    <subcellularLocation>
        <location evidence="1">Membrane</location>
        <topology evidence="1">Multi-pass membrane protein</topology>
    </subcellularLocation>
</comment>
<dbReference type="GO" id="GO:0005216">
    <property type="term" value="F:monoatomic ion channel activity"/>
    <property type="evidence" value="ECO:0007669"/>
    <property type="project" value="InterPro"/>
</dbReference>
<dbReference type="Proteomes" id="UP000695562">
    <property type="component" value="Unassembled WGS sequence"/>
</dbReference>
<evidence type="ECO:0000256" key="3">
    <source>
        <dbReference type="ARBA" id="ARBA00022989"/>
    </source>
</evidence>